<evidence type="ECO:0000256" key="7">
    <source>
        <dbReference type="ARBA" id="ARBA00023014"/>
    </source>
</evidence>
<evidence type="ECO:0000313" key="11">
    <source>
        <dbReference type="Proteomes" id="UP000586093"/>
    </source>
</evidence>
<keyword evidence="7" id="KW-0411">Iron-sulfur</keyword>
<evidence type="ECO:0000259" key="9">
    <source>
        <dbReference type="PROSITE" id="PS51085"/>
    </source>
</evidence>
<comment type="similarity">
    <text evidence="1">Belongs to the 2Fe2S plant-type ferredoxin family.</text>
</comment>
<keyword evidence="6" id="KW-0408">Iron</keyword>
<dbReference type="CDD" id="cd00207">
    <property type="entry name" value="fer2"/>
    <property type="match status" value="1"/>
</dbReference>
<dbReference type="InterPro" id="IPR006058">
    <property type="entry name" value="2Fe2S_fd_BS"/>
</dbReference>
<dbReference type="Proteomes" id="UP000586093">
    <property type="component" value="Unassembled WGS sequence"/>
</dbReference>
<dbReference type="AlphaFoldDB" id="A0A839HTU1"/>
<dbReference type="PROSITE" id="PS00197">
    <property type="entry name" value="2FE2S_FER_1"/>
    <property type="match status" value="1"/>
</dbReference>
<dbReference type="PANTHER" id="PTHR43112">
    <property type="entry name" value="FERREDOXIN"/>
    <property type="match status" value="1"/>
</dbReference>
<protein>
    <submittedName>
        <fullName evidence="10">2Fe-2S iron-sulfur cluster binding domain-containing protein</fullName>
    </submittedName>
</protein>
<evidence type="ECO:0000256" key="5">
    <source>
        <dbReference type="ARBA" id="ARBA00022982"/>
    </source>
</evidence>
<dbReference type="EMBL" id="JACIVI010000007">
    <property type="protein sequence ID" value="MBB1163198.1"/>
    <property type="molecule type" value="Genomic_DNA"/>
</dbReference>
<keyword evidence="4" id="KW-0479">Metal-binding</keyword>
<reference evidence="10 11" key="1">
    <citation type="submission" date="2020-08" db="EMBL/GenBank/DDBJ databases">
        <title>Aquariorum lacteus gen. nov., sp. nov., a new member of the family Comamonadaceae, isolated from freshwater aquarium.</title>
        <authorList>
            <person name="Chun S.-J."/>
        </authorList>
    </citation>
    <scope>NUCLEOTIDE SEQUENCE [LARGE SCALE GENOMIC DNA]</scope>
    <source>
        <strain evidence="10 11">SJAQ100</strain>
    </source>
</reference>
<gene>
    <name evidence="10" type="ORF">H4F90_14590</name>
</gene>
<dbReference type="InterPro" id="IPR012675">
    <property type="entry name" value="Beta-grasp_dom_sf"/>
</dbReference>
<name>A0A839HTU1_9BURK</name>
<dbReference type="PANTHER" id="PTHR43112:SF3">
    <property type="entry name" value="FERREDOXIN-2, CHLOROPLASTIC"/>
    <property type="match status" value="1"/>
</dbReference>
<dbReference type="PROSITE" id="PS51085">
    <property type="entry name" value="2FE2S_FER_2"/>
    <property type="match status" value="1"/>
</dbReference>
<dbReference type="InterPro" id="IPR001041">
    <property type="entry name" value="2Fe-2S_ferredoxin-type"/>
</dbReference>
<proteinExistence type="inferred from homology"/>
<accession>A0A839HTU1</accession>
<evidence type="ECO:0000256" key="1">
    <source>
        <dbReference type="ARBA" id="ARBA00007874"/>
    </source>
</evidence>
<sequence length="129" mass="13700">MSSGSEPRHAVRIVNTQEDYGCAASRTLLGGMEALGRRGIPAGCRGGGCGICKVRIETGTVRTDRMSRAHVSVDEEARGYVLACRAYPTSDVVLHAVDKLARCIERRPAEPAAPSPFLAAALQRVPPTP</sequence>
<comment type="cofactor">
    <cofactor evidence="8">
        <name>[2Fe-2S] cluster</name>
        <dbReference type="ChEBI" id="CHEBI:190135"/>
    </cofactor>
</comment>
<keyword evidence="11" id="KW-1185">Reference proteome</keyword>
<evidence type="ECO:0000256" key="3">
    <source>
        <dbReference type="ARBA" id="ARBA00022714"/>
    </source>
</evidence>
<keyword evidence="2" id="KW-0813">Transport</keyword>
<evidence type="ECO:0000256" key="8">
    <source>
        <dbReference type="ARBA" id="ARBA00034078"/>
    </source>
</evidence>
<dbReference type="GO" id="GO:0046872">
    <property type="term" value="F:metal ion binding"/>
    <property type="evidence" value="ECO:0007669"/>
    <property type="project" value="UniProtKB-KW"/>
</dbReference>
<dbReference type="Gene3D" id="3.10.20.30">
    <property type="match status" value="1"/>
</dbReference>
<evidence type="ECO:0000256" key="4">
    <source>
        <dbReference type="ARBA" id="ARBA00022723"/>
    </source>
</evidence>
<evidence type="ECO:0000256" key="2">
    <source>
        <dbReference type="ARBA" id="ARBA00022448"/>
    </source>
</evidence>
<dbReference type="RefSeq" id="WP_182665893.1">
    <property type="nucleotide sequence ID" value="NZ_JACIVI010000007.1"/>
</dbReference>
<dbReference type="Pfam" id="PF00111">
    <property type="entry name" value="Fer2"/>
    <property type="match status" value="1"/>
</dbReference>
<keyword evidence="3" id="KW-0001">2Fe-2S</keyword>
<evidence type="ECO:0000256" key="6">
    <source>
        <dbReference type="ARBA" id="ARBA00023004"/>
    </source>
</evidence>
<evidence type="ECO:0000313" key="10">
    <source>
        <dbReference type="EMBL" id="MBB1163198.1"/>
    </source>
</evidence>
<organism evidence="10 11">
    <name type="scientific">Aquariibacter albus</name>
    <dbReference type="NCBI Taxonomy" id="2759899"/>
    <lineage>
        <taxon>Bacteria</taxon>
        <taxon>Pseudomonadati</taxon>
        <taxon>Pseudomonadota</taxon>
        <taxon>Betaproteobacteria</taxon>
        <taxon>Burkholderiales</taxon>
        <taxon>Sphaerotilaceae</taxon>
        <taxon>Aquariibacter</taxon>
    </lineage>
</organism>
<dbReference type="InterPro" id="IPR036010">
    <property type="entry name" value="2Fe-2S_ferredoxin-like_sf"/>
</dbReference>
<comment type="caution">
    <text evidence="10">The sequence shown here is derived from an EMBL/GenBank/DDBJ whole genome shotgun (WGS) entry which is preliminary data.</text>
</comment>
<feature type="domain" description="2Fe-2S ferredoxin-type" evidence="9">
    <location>
        <begin position="9"/>
        <end position="100"/>
    </location>
</feature>
<dbReference type="SUPFAM" id="SSF54292">
    <property type="entry name" value="2Fe-2S ferredoxin-like"/>
    <property type="match status" value="1"/>
</dbReference>
<dbReference type="GO" id="GO:0051537">
    <property type="term" value="F:2 iron, 2 sulfur cluster binding"/>
    <property type="evidence" value="ECO:0007669"/>
    <property type="project" value="UniProtKB-KW"/>
</dbReference>
<keyword evidence="5" id="KW-0249">Electron transport</keyword>